<dbReference type="AlphaFoldDB" id="T1J259"/>
<protein>
    <submittedName>
        <fullName evidence="1">Uncharacterized protein</fullName>
    </submittedName>
</protein>
<evidence type="ECO:0000313" key="1">
    <source>
        <dbReference type="EnsemblMetazoa" id="SMAR007635-PA"/>
    </source>
</evidence>
<evidence type="ECO:0000313" key="2">
    <source>
        <dbReference type="Proteomes" id="UP000014500"/>
    </source>
</evidence>
<proteinExistence type="predicted"/>
<dbReference type="HOGENOM" id="CLU_2925518_0_0_1"/>
<dbReference type="Proteomes" id="UP000014500">
    <property type="component" value="Unassembled WGS sequence"/>
</dbReference>
<reference evidence="1" key="2">
    <citation type="submission" date="2015-02" db="UniProtKB">
        <authorList>
            <consortium name="EnsemblMetazoa"/>
        </authorList>
    </citation>
    <scope>IDENTIFICATION</scope>
</reference>
<dbReference type="EMBL" id="JH431796">
    <property type="status" value="NOT_ANNOTATED_CDS"/>
    <property type="molecule type" value="Genomic_DNA"/>
</dbReference>
<name>T1J259_STRMM</name>
<reference evidence="2" key="1">
    <citation type="submission" date="2011-05" db="EMBL/GenBank/DDBJ databases">
        <authorList>
            <person name="Richards S.R."/>
            <person name="Qu J."/>
            <person name="Jiang H."/>
            <person name="Jhangiani S.N."/>
            <person name="Agravi P."/>
            <person name="Goodspeed R."/>
            <person name="Gross S."/>
            <person name="Mandapat C."/>
            <person name="Jackson L."/>
            <person name="Mathew T."/>
            <person name="Pu L."/>
            <person name="Thornton R."/>
            <person name="Saada N."/>
            <person name="Wilczek-Boney K.B."/>
            <person name="Lee S."/>
            <person name="Kovar C."/>
            <person name="Wu Y."/>
            <person name="Scherer S.E."/>
            <person name="Worley K.C."/>
            <person name="Muzny D.M."/>
            <person name="Gibbs R."/>
        </authorList>
    </citation>
    <scope>NUCLEOTIDE SEQUENCE</scope>
    <source>
        <strain evidence="2">Brora</strain>
    </source>
</reference>
<keyword evidence="2" id="KW-1185">Reference proteome</keyword>
<organism evidence="1 2">
    <name type="scientific">Strigamia maritima</name>
    <name type="common">European centipede</name>
    <name type="synonym">Geophilus maritimus</name>
    <dbReference type="NCBI Taxonomy" id="126957"/>
    <lineage>
        <taxon>Eukaryota</taxon>
        <taxon>Metazoa</taxon>
        <taxon>Ecdysozoa</taxon>
        <taxon>Arthropoda</taxon>
        <taxon>Myriapoda</taxon>
        <taxon>Chilopoda</taxon>
        <taxon>Pleurostigmophora</taxon>
        <taxon>Geophilomorpha</taxon>
        <taxon>Linotaeniidae</taxon>
        <taxon>Strigamia</taxon>
    </lineage>
</organism>
<dbReference type="EnsemblMetazoa" id="SMAR007635-RA">
    <property type="protein sequence ID" value="SMAR007635-PA"/>
    <property type="gene ID" value="SMAR007635"/>
</dbReference>
<sequence length="61" mass="6728">MIDRIDFVYAKLKNNESIKLKIVVSGFTVSTQNGGALELACLETENLGCYKVIHAQQPLCV</sequence>
<accession>T1J259</accession>